<evidence type="ECO:0000256" key="1">
    <source>
        <dbReference type="ARBA" id="ARBA00004141"/>
    </source>
</evidence>
<evidence type="ECO:0000256" key="4">
    <source>
        <dbReference type="ARBA" id="ARBA00023136"/>
    </source>
</evidence>
<dbReference type="GO" id="GO:0051119">
    <property type="term" value="F:sugar transmembrane transporter activity"/>
    <property type="evidence" value="ECO:0007669"/>
    <property type="project" value="InterPro"/>
</dbReference>
<accession>A0A0R2AHE7</accession>
<dbReference type="InterPro" id="IPR047662">
    <property type="entry name" value="SemiSWEET"/>
</dbReference>
<keyword evidence="2 5" id="KW-0812">Transmembrane</keyword>
<dbReference type="OrthoDB" id="9814012at2"/>
<dbReference type="NCBIfam" id="NF037968">
    <property type="entry name" value="SemiSWEET_2"/>
    <property type="match status" value="1"/>
</dbReference>
<dbReference type="Proteomes" id="UP000051008">
    <property type="component" value="Unassembled WGS sequence"/>
</dbReference>
<dbReference type="GeneID" id="75136208"/>
<evidence type="ECO:0000256" key="3">
    <source>
        <dbReference type="ARBA" id="ARBA00022989"/>
    </source>
</evidence>
<evidence type="ECO:0000313" key="7">
    <source>
        <dbReference type="Proteomes" id="UP000051008"/>
    </source>
</evidence>
<evidence type="ECO:0000256" key="2">
    <source>
        <dbReference type="ARBA" id="ARBA00022692"/>
    </source>
</evidence>
<protein>
    <recommendedName>
        <fullName evidence="8">MtN3 and saliva related transmembrane protein</fullName>
    </recommendedName>
</protein>
<dbReference type="EMBL" id="AYYP01000001">
    <property type="protein sequence ID" value="KRM66480.1"/>
    <property type="molecule type" value="Genomic_DNA"/>
</dbReference>
<comment type="subcellular location">
    <subcellularLocation>
        <location evidence="1">Membrane</location>
        <topology evidence="1">Multi-pass membrane protein</topology>
    </subcellularLocation>
</comment>
<dbReference type="Gene3D" id="1.20.1280.290">
    <property type="match status" value="1"/>
</dbReference>
<organism evidence="6 7">
    <name type="scientific">Ligilactobacillus agilis DSM 20509</name>
    <dbReference type="NCBI Taxonomy" id="1423718"/>
    <lineage>
        <taxon>Bacteria</taxon>
        <taxon>Bacillati</taxon>
        <taxon>Bacillota</taxon>
        <taxon>Bacilli</taxon>
        <taxon>Lactobacillales</taxon>
        <taxon>Lactobacillaceae</taxon>
        <taxon>Ligilactobacillus</taxon>
    </lineage>
</organism>
<feature type="transmembrane region" description="Helical" evidence="5">
    <location>
        <begin position="55"/>
        <end position="74"/>
    </location>
</feature>
<feature type="transmembrane region" description="Helical" evidence="5">
    <location>
        <begin position="30"/>
        <end position="48"/>
    </location>
</feature>
<evidence type="ECO:0000256" key="5">
    <source>
        <dbReference type="SAM" id="Phobius"/>
    </source>
</evidence>
<keyword evidence="7" id="KW-1185">Reference proteome</keyword>
<evidence type="ECO:0008006" key="8">
    <source>
        <dbReference type="Google" id="ProtNLM"/>
    </source>
</evidence>
<comment type="caution">
    <text evidence="6">The sequence shown here is derived from an EMBL/GenBank/DDBJ whole genome shotgun (WGS) entry which is preliminary data.</text>
</comment>
<sequence length="79" mass="8491">MIGTIAGILTTLAFVPQVIKVVKTKDTAALSLGMYSIQVLGIALWLIYGLSISDFALISANAVTLCLSLTILGYKLRYR</sequence>
<dbReference type="InterPro" id="IPR006603">
    <property type="entry name" value="PQ-loop_rpt"/>
</dbReference>
<dbReference type="PATRIC" id="fig|1423718.3.peg.2058"/>
<keyword evidence="3 5" id="KW-1133">Transmembrane helix</keyword>
<name>A0A0R2AHE7_9LACO</name>
<dbReference type="AlphaFoldDB" id="A0A0R2AHE7"/>
<dbReference type="GO" id="GO:0016020">
    <property type="term" value="C:membrane"/>
    <property type="evidence" value="ECO:0007669"/>
    <property type="project" value="UniProtKB-SubCell"/>
</dbReference>
<dbReference type="Pfam" id="PF04193">
    <property type="entry name" value="PQ-loop"/>
    <property type="match status" value="1"/>
</dbReference>
<gene>
    <name evidence="6" type="ORF">FC14_GL001985</name>
</gene>
<proteinExistence type="predicted"/>
<dbReference type="RefSeq" id="WP_050611456.1">
    <property type="nucleotide sequence ID" value="NZ_AYYP01000001.1"/>
</dbReference>
<evidence type="ECO:0000313" key="6">
    <source>
        <dbReference type="EMBL" id="KRM66480.1"/>
    </source>
</evidence>
<reference evidence="6 7" key="1">
    <citation type="journal article" date="2015" name="Genome Announc.">
        <title>Expanding the biotechnology potential of lactobacilli through comparative genomics of 213 strains and associated genera.</title>
        <authorList>
            <person name="Sun Z."/>
            <person name="Harris H.M."/>
            <person name="McCann A."/>
            <person name="Guo C."/>
            <person name="Argimon S."/>
            <person name="Zhang W."/>
            <person name="Yang X."/>
            <person name="Jeffery I.B."/>
            <person name="Cooney J.C."/>
            <person name="Kagawa T.F."/>
            <person name="Liu W."/>
            <person name="Song Y."/>
            <person name="Salvetti E."/>
            <person name="Wrobel A."/>
            <person name="Rasinkangas P."/>
            <person name="Parkhill J."/>
            <person name="Rea M.C."/>
            <person name="O'Sullivan O."/>
            <person name="Ritari J."/>
            <person name="Douillard F.P."/>
            <person name="Paul Ross R."/>
            <person name="Yang R."/>
            <person name="Briner A.E."/>
            <person name="Felis G.E."/>
            <person name="de Vos W.M."/>
            <person name="Barrangou R."/>
            <person name="Klaenhammer T.R."/>
            <person name="Caufield P.W."/>
            <person name="Cui Y."/>
            <person name="Zhang H."/>
            <person name="O'Toole P.W."/>
        </authorList>
    </citation>
    <scope>NUCLEOTIDE SEQUENCE [LARGE SCALE GENOMIC DNA]</scope>
    <source>
        <strain evidence="6 7">DSM 20509</strain>
    </source>
</reference>
<keyword evidence="4 5" id="KW-0472">Membrane</keyword>